<dbReference type="SMART" id="SM00212">
    <property type="entry name" value="UBCc"/>
    <property type="match status" value="1"/>
</dbReference>
<sequence>MQSQASSSLTAPSRLRKELKAARKEGENETSLYLRPVDDDDLLHWEAVLKGPKGSLYEGGLWHLSIEVPPNYPSAPPTILFTTKIVHPNIHFETGEICLSLLKDDWSPAVAGGLAGILKAIQWLLSYPNPDSPLNIDIAVLLRNEDIVGWESVIRYWMEEEQWEEPRNLGR</sequence>
<dbReference type="OrthoDB" id="9973183at2759"/>
<dbReference type="Proteomes" id="UP000030104">
    <property type="component" value="Unassembled WGS sequence"/>
</dbReference>
<dbReference type="PhylomeDB" id="A0A0A2L3K9"/>
<evidence type="ECO:0000259" key="2">
    <source>
        <dbReference type="PROSITE" id="PS50127"/>
    </source>
</evidence>
<dbReference type="PROSITE" id="PS50127">
    <property type="entry name" value="UBC_2"/>
    <property type="match status" value="1"/>
</dbReference>
<dbReference type="AlphaFoldDB" id="A0A0A2L3K9"/>
<evidence type="ECO:0000256" key="1">
    <source>
        <dbReference type="ARBA" id="ARBA00022786"/>
    </source>
</evidence>
<dbReference type="CDD" id="cd23812">
    <property type="entry name" value="UBCc_ScPEX4-like"/>
    <property type="match status" value="1"/>
</dbReference>
<dbReference type="PANTHER" id="PTHR24067">
    <property type="entry name" value="UBIQUITIN-CONJUGATING ENZYME E2"/>
    <property type="match status" value="1"/>
</dbReference>
<feature type="domain" description="UBC core" evidence="2">
    <location>
        <begin position="10"/>
        <end position="163"/>
    </location>
</feature>
<dbReference type="HOGENOM" id="CLU_030988_13_0_1"/>
<name>A0A0A2L3K9_PENIT</name>
<dbReference type="EMBL" id="JQGA01000951">
    <property type="protein sequence ID" value="KGO71195.1"/>
    <property type="molecule type" value="Genomic_DNA"/>
</dbReference>
<accession>A0A0A2L3K9</accession>
<dbReference type="InterPro" id="IPR000608">
    <property type="entry name" value="UBC"/>
</dbReference>
<dbReference type="Gene3D" id="3.10.110.10">
    <property type="entry name" value="Ubiquitin Conjugating Enzyme"/>
    <property type="match status" value="1"/>
</dbReference>
<keyword evidence="4" id="KW-1185">Reference proteome</keyword>
<comment type="caution">
    <text evidence="3">The sequence shown here is derived from an EMBL/GenBank/DDBJ whole genome shotgun (WGS) entry which is preliminary data.</text>
</comment>
<dbReference type="Pfam" id="PF00179">
    <property type="entry name" value="UQ_con"/>
    <property type="match status" value="1"/>
</dbReference>
<dbReference type="SUPFAM" id="SSF54495">
    <property type="entry name" value="UBC-like"/>
    <property type="match status" value="1"/>
</dbReference>
<gene>
    <name evidence="3" type="ORF">PITC_096600</name>
</gene>
<evidence type="ECO:0000313" key="3">
    <source>
        <dbReference type="EMBL" id="KGO71195.1"/>
    </source>
</evidence>
<organism evidence="3 4">
    <name type="scientific">Penicillium italicum</name>
    <name type="common">Blue mold</name>
    <dbReference type="NCBI Taxonomy" id="40296"/>
    <lineage>
        <taxon>Eukaryota</taxon>
        <taxon>Fungi</taxon>
        <taxon>Dikarya</taxon>
        <taxon>Ascomycota</taxon>
        <taxon>Pezizomycotina</taxon>
        <taxon>Eurotiomycetes</taxon>
        <taxon>Eurotiomycetidae</taxon>
        <taxon>Eurotiales</taxon>
        <taxon>Aspergillaceae</taxon>
        <taxon>Penicillium</taxon>
    </lineage>
</organism>
<dbReference type="InterPro" id="IPR050113">
    <property type="entry name" value="Ub_conjugating_enzyme"/>
</dbReference>
<dbReference type="InterPro" id="IPR016135">
    <property type="entry name" value="UBQ-conjugating_enzyme/RWD"/>
</dbReference>
<reference evidence="3 4" key="1">
    <citation type="journal article" date="2015" name="Mol. Plant Microbe Interact.">
        <title>Genome, transcriptome, and functional analyses of Penicillium expansum provide new insights into secondary metabolism and pathogenicity.</title>
        <authorList>
            <person name="Ballester A.R."/>
            <person name="Marcet-Houben M."/>
            <person name="Levin E."/>
            <person name="Sela N."/>
            <person name="Selma-Lazaro C."/>
            <person name="Carmona L."/>
            <person name="Wisniewski M."/>
            <person name="Droby S."/>
            <person name="Gonzalez-Candelas L."/>
            <person name="Gabaldon T."/>
        </authorList>
    </citation>
    <scope>NUCLEOTIDE SEQUENCE [LARGE SCALE GENOMIC DNA]</scope>
    <source>
        <strain evidence="3 4">PHI-1</strain>
    </source>
</reference>
<protein>
    <submittedName>
        <fullName evidence="3">Ubiquitin-conjugating enzyme, E2</fullName>
    </submittedName>
</protein>
<keyword evidence="1" id="KW-0833">Ubl conjugation pathway</keyword>
<proteinExistence type="predicted"/>
<dbReference type="OMA" id="WRAVMKG"/>
<dbReference type="STRING" id="40296.A0A0A2L3K9"/>
<evidence type="ECO:0000313" key="4">
    <source>
        <dbReference type="Proteomes" id="UP000030104"/>
    </source>
</evidence>